<name>A0A2G8SRK6_9APHY</name>
<dbReference type="AlphaFoldDB" id="A0A2G8SRK6"/>
<sequence length="103" mass="10591">MRSSPFHLLLARTLAGSAATVSAQSPLPPPHFTAVFTGKLYAAGAAEYSTAGPFGTRTHLSATGGTLWNATTGDVVANIISFSDNGLRTDLGLNFPSSVKPLT</sequence>
<organism evidence="2 3">
    <name type="scientific">Ganoderma sinense ZZ0214-1</name>
    <dbReference type="NCBI Taxonomy" id="1077348"/>
    <lineage>
        <taxon>Eukaryota</taxon>
        <taxon>Fungi</taxon>
        <taxon>Dikarya</taxon>
        <taxon>Basidiomycota</taxon>
        <taxon>Agaricomycotina</taxon>
        <taxon>Agaricomycetes</taxon>
        <taxon>Polyporales</taxon>
        <taxon>Polyporaceae</taxon>
        <taxon>Ganoderma</taxon>
    </lineage>
</organism>
<dbReference type="Proteomes" id="UP000230002">
    <property type="component" value="Unassembled WGS sequence"/>
</dbReference>
<evidence type="ECO:0000313" key="2">
    <source>
        <dbReference type="EMBL" id="PIL36405.1"/>
    </source>
</evidence>
<evidence type="ECO:0000313" key="3">
    <source>
        <dbReference type="Proteomes" id="UP000230002"/>
    </source>
</evidence>
<keyword evidence="3" id="KW-1185">Reference proteome</keyword>
<feature type="chain" id="PRO_5013842845" evidence="1">
    <location>
        <begin position="24"/>
        <end position="103"/>
    </location>
</feature>
<evidence type="ECO:0000256" key="1">
    <source>
        <dbReference type="SAM" id="SignalP"/>
    </source>
</evidence>
<dbReference type="EMBL" id="AYKW01000001">
    <property type="protein sequence ID" value="PIL36405.1"/>
    <property type="molecule type" value="Genomic_DNA"/>
</dbReference>
<proteinExistence type="predicted"/>
<feature type="signal peptide" evidence="1">
    <location>
        <begin position="1"/>
        <end position="23"/>
    </location>
</feature>
<accession>A0A2G8SRK6</accession>
<comment type="caution">
    <text evidence="2">The sequence shown here is derived from an EMBL/GenBank/DDBJ whole genome shotgun (WGS) entry which is preliminary data.</text>
</comment>
<keyword evidence="1" id="KW-0732">Signal</keyword>
<dbReference type="OrthoDB" id="2749676at2759"/>
<reference evidence="2 3" key="1">
    <citation type="journal article" date="2015" name="Sci. Rep.">
        <title>Chromosome-level genome map provides insights into diverse defense mechanisms in the medicinal fungus Ganoderma sinense.</title>
        <authorList>
            <person name="Zhu Y."/>
            <person name="Xu J."/>
            <person name="Sun C."/>
            <person name="Zhou S."/>
            <person name="Xu H."/>
            <person name="Nelson D.R."/>
            <person name="Qian J."/>
            <person name="Song J."/>
            <person name="Luo H."/>
            <person name="Xiang L."/>
            <person name="Li Y."/>
            <person name="Xu Z."/>
            <person name="Ji A."/>
            <person name="Wang L."/>
            <person name="Lu S."/>
            <person name="Hayward A."/>
            <person name="Sun W."/>
            <person name="Li X."/>
            <person name="Schwartz D.C."/>
            <person name="Wang Y."/>
            <person name="Chen S."/>
        </authorList>
    </citation>
    <scope>NUCLEOTIDE SEQUENCE [LARGE SCALE GENOMIC DNA]</scope>
    <source>
        <strain evidence="2 3">ZZ0214-1</strain>
    </source>
</reference>
<gene>
    <name evidence="2" type="ORF">GSI_00093</name>
</gene>
<protein>
    <submittedName>
        <fullName evidence="2">Uncharacterized protein</fullName>
    </submittedName>
</protein>